<dbReference type="GO" id="GO:0005634">
    <property type="term" value="C:nucleus"/>
    <property type="evidence" value="ECO:0007669"/>
    <property type="project" value="TreeGrafter"/>
</dbReference>
<evidence type="ECO:0000313" key="4">
    <source>
        <dbReference type="EMBL" id="EJK45893.1"/>
    </source>
</evidence>
<dbReference type="AlphaFoldDB" id="K0R0V3"/>
<protein>
    <submittedName>
        <fullName evidence="4">Uncharacterized protein</fullName>
    </submittedName>
</protein>
<dbReference type="InterPro" id="IPR027038">
    <property type="entry name" value="RanGap"/>
</dbReference>
<keyword evidence="1" id="KW-0343">GTPase activation</keyword>
<dbReference type="GO" id="GO:0006913">
    <property type="term" value="P:nucleocytoplasmic transport"/>
    <property type="evidence" value="ECO:0007669"/>
    <property type="project" value="TreeGrafter"/>
</dbReference>
<dbReference type="GO" id="GO:0005829">
    <property type="term" value="C:cytosol"/>
    <property type="evidence" value="ECO:0007669"/>
    <property type="project" value="TreeGrafter"/>
</dbReference>
<reference evidence="4 5" key="1">
    <citation type="journal article" date="2012" name="Genome Biol.">
        <title>Genome and low-iron response of an oceanic diatom adapted to chronic iron limitation.</title>
        <authorList>
            <person name="Lommer M."/>
            <person name="Specht M."/>
            <person name="Roy A.S."/>
            <person name="Kraemer L."/>
            <person name="Andreson R."/>
            <person name="Gutowska M.A."/>
            <person name="Wolf J."/>
            <person name="Bergner S.V."/>
            <person name="Schilhabel M.B."/>
            <person name="Klostermeier U.C."/>
            <person name="Beiko R.G."/>
            <person name="Rosenstiel P."/>
            <person name="Hippler M."/>
            <person name="Laroche J."/>
        </authorList>
    </citation>
    <scope>NUCLEOTIDE SEQUENCE [LARGE SCALE GENOMIC DNA]</scope>
    <source>
        <strain evidence="4 5">CCMP1005</strain>
    </source>
</reference>
<keyword evidence="5" id="KW-1185">Reference proteome</keyword>
<evidence type="ECO:0000313" key="5">
    <source>
        <dbReference type="Proteomes" id="UP000266841"/>
    </source>
</evidence>
<accession>K0R0V3</accession>
<dbReference type="OrthoDB" id="196566at2759"/>
<evidence type="ECO:0000256" key="3">
    <source>
        <dbReference type="ARBA" id="ARBA00022737"/>
    </source>
</evidence>
<proteinExistence type="predicted"/>
<dbReference type="InterPro" id="IPR001611">
    <property type="entry name" value="Leu-rich_rpt"/>
</dbReference>
<dbReference type="PANTHER" id="PTHR24113">
    <property type="entry name" value="RAN GTPASE-ACTIVATING PROTEIN 1"/>
    <property type="match status" value="1"/>
</dbReference>
<dbReference type="Proteomes" id="UP000266841">
    <property type="component" value="Unassembled WGS sequence"/>
</dbReference>
<dbReference type="InterPro" id="IPR032675">
    <property type="entry name" value="LRR_dom_sf"/>
</dbReference>
<dbReference type="GO" id="GO:0048471">
    <property type="term" value="C:perinuclear region of cytoplasm"/>
    <property type="evidence" value="ECO:0007669"/>
    <property type="project" value="TreeGrafter"/>
</dbReference>
<evidence type="ECO:0000256" key="2">
    <source>
        <dbReference type="ARBA" id="ARBA00022614"/>
    </source>
</evidence>
<dbReference type="SMART" id="SM00368">
    <property type="entry name" value="LRR_RI"/>
    <property type="match status" value="3"/>
</dbReference>
<comment type="caution">
    <text evidence="4">The sequence shown here is derived from an EMBL/GenBank/DDBJ whole genome shotgun (WGS) entry which is preliminary data.</text>
</comment>
<organism evidence="4 5">
    <name type="scientific">Thalassiosira oceanica</name>
    <name type="common">Marine diatom</name>
    <dbReference type="NCBI Taxonomy" id="159749"/>
    <lineage>
        <taxon>Eukaryota</taxon>
        <taxon>Sar</taxon>
        <taxon>Stramenopiles</taxon>
        <taxon>Ochrophyta</taxon>
        <taxon>Bacillariophyta</taxon>
        <taxon>Coscinodiscophyceae</taxon>
        <taxon>Thalassiosirophycidae</taxon>
        <taxon>Thalassiosirales</taxon>
        <taxon>Thalassiosiraceae</taxon>
        <taxon>Thalassiosira</taxon>
    </lineage>
</organism>
<dbReference type="GO" id="GO:0031267">
    <property type="term" value="F:small GTPase binding"/>
    <property type="evidence" value="ECO:0007669"/>
    <property type="project" value="TreeGrafter"/>
</dbReference>
<gene>
    <name evidence="4" type="ORF">THAOC_35471</name>
</gene>
<dbReference type="GO" id="GO:0005096">
    <property type="term" value="F:GTPase activator activity"/>
    <property type="evidence" value="ECO:0007669"/>
    <property type="project" value="UniProtKB-KW"/>
</dbReference>
<keyword evidence="2" id="KW-0433">Leucine-rich repeat</keyword>
<dbReference type="PANTHER" id="PTHR24113:SF12">
    <property type="entry name" value="RAN GTPASE-ACTIVATING PROTEIN 1"/>
    <property type="match status" value="1"/>
</dbReference>
<keyword evidence="3" id="KW-0677">Repeat</keyword>
<evidence type="ECO:0000256" key="1">
    <source>
        <dbReference type="ARBA" id="ARBA00022468"/>
    </source>
</evidence>
<dbReference type="SUPFAM" id="SSF52047">
    <property type="entry name" value="RNI-like"/>
    <property type="match status" value="1"/>
</dbReference>
<dbReference type="EMBL" id="AGNL01048168">
    <property type="protein sequence ID" value="EJK45893.1"/>
    <property type="molecule type" value="Genomic_DNA"/>
</dbReference>
<name>K0R0V3_THAOC</name>
<sequence>MLIKSIIDNRAINDIRLENCNQDGVNGCRALATLMTSGRPFDWLDFRGNCLSGIDDVAAALATNPQLKTLRVSDNELNDRDADLIAQALKQNTNLQRLDLGGNNITSAGFETIRSTIYDPSSMNAMESCNHTCWVDCVEGYVHGITPRQRRNRNLYKLLSTRHLDGSNARHLKAELGERNSPSSLCQRCFIASNAIRVAKRQIHLRPFQLPSN</sequence>
<dbReference type="Gene3D" id="3.80.10.10">
    <property type="entry name" value="Ribonuclease Inhibitor"/>
    <property type="match status" value="1"/>
</dbReference>
<dbReference type="Pfam" id="PF13516">
    <property type="entry name" value="LRR_6"/>
    <property type="match status" value="2"/>
</dbReference>